<feature type="compositionally biased region" description="Polar residues" evidence="1">
    <location>
        <begin position="58"/>
        <end position="74"/>
    </location>
</feature>
<dbReference type="KEGG" id="vg:16605545"/>
<feature type="compositionally biased region" description="Polar residues" evidence="1">
    <location>
        <begin position="1"/>
        <end position="14"/>
    </location>
</feature>
<keyword evidence="3" id="KW-1185">Reference proteome</keyword>
<dbReference type="EMBL" id="KC977571">
    <property type="protein sequence ID" value="AGO83758.1"/>
    <property type="molecule type" value="Genomic_DNA"/>
</dbReference>
<name>S4VTU5_9VIRU</name>
<gene>
    <name evidence="2" type="ORF">psal_cds_224</name>
</gene>
<evidence type="ECO:0000313" key="2">
    <source>
        <dbReference type="EMBL" id="AGO83758.1"/>
    </source>
</evidence>
<dbReference type="Proteomes" id="UP000204584">
    <property type="component" value="Segment"/>
</dbReference>
<accession>S4VTU5</accession>
<evidence type="ECO:0000256" key="1">
    <source>
        <dbReference type="SAM" id="MobiDB-lite"/>
    </source>
</evidence>
<dbReference type="GeneID" id="16605545"/>
<sequence length="150" mass="14979">MSSSNEPTIDNGATPTEACDHAESNDAAAVDPQATGTPTPDQGAAGASNESIKACEASSMTTSAGEKSPSSGETTEGEASHAAPAETGESANEAPAQGEKRKEPDALADTPTQDDSVDKDDDDAEAAPAKKQKTDVDSEPASDAPLASCE</sequence>
<dbReference type="RefSeq" id="YP_008436821.1">
    <property type="nucleotide sequence ID" value="NC_022098.1"/>
</dbReference>
<organism evidence="2 3">
    <name type="scientific">Pandoravirus salinus</name>
    <dbReference type="NCBI Taxonomy" id="1349410"/>
    <lineage>
        <taxon>Viruses</taxon>
        <taxon>Pandoravirus</taxon>
    </lineage>
</organism>
<feature type="region of interest" description="Disordered" evidence="1">
    <location>
        <begin position="1"/>
        <end position="150"/>
    </location>
</feature>
<protein>
    <submittedName>
        <fullName evidence="2">LGT incomplete domain containing protein</fullName>
    </submittedName>
</protein>
<proteinExistence type="predicted"/>
<reference evidence="2 3" key="1">
    <citation type="journal article" date="2013" name="Science">
        <title>Pandoraviruses: amoeba viruses with genomes up to 2.5 Mb reaching that of parasitic eukaryotes.</title>
        <authorList>
            <person name="Philippe N."/>
            <person name="Legendre M."/>
            <person name="Doutre G."/>
            <person name="Coute Y."/>
            <person name="Poirot O."/>
            <person name="Lescot M."/>
            <person name="Arslan D."/>
            <person name="Seltzer V."/>
            <person name="Bertaux L."/>
            <person name="Bruley C."/>
            <person name="Garin J."/>
            <person name="Claverie J.M."/>
            <person name="Abergel C."/>
        </authorList>
    </citation>
    <scope>NUCLEOTIDE SEQUENCE [LARGE SCALE GENOMIC DNA]</scope>
</reference>
<feature type="compositionally biased region" description="Acidic residues" evidence="1">
    <location>
        <begin position="115"/>
        <end position="125"/>
    </location>
</feature>
<evidence type="ECO:0000313" key="3">
    <source>
        <dbReference type="Proteomes" id="UP000204584"/>
    </source>
</evidence>